<protein>
    <recommendedName>
        <fullName evidence="8">PHD-type domain-containing protein</fullName>
    </recommendedName>
</protein>
<dbReference type="InterPro" id="IPR001965">
    <property type="entry name" value="Znf_PHD"/>
</dbReference>
<evidence type="ECO:0000256" key="5">
    <source>
        <dbReference type="ARBA" id="ARBA00023242"/>
    </source>
</evidence>
<comment type="caution">
    <text evidence="9">The sequence shown here is derived from an EMBL/GenBank/DDBJ whole genome shotgun (WGS) entry which is preliminary data.</text>
</comment>
<dbReference type="InterPro" id="IPR013083">
    <property type="entry name" value="Znf_RING/FYVE/PHD"/>
</dbReference>
<dbReference type="SMART" id="SM00249">
    <property type="entry name" value="PHD"/>
    <property type="match status" value="1"/>
</dbReference>
<dbReference type="PROSITE" id="PS50016">
    <property type="entry name" value="ZF_PHD_2"/>
    <property type="match status" value="1"/>
</dbReference>
<dbReference type="GO" id="GO:0008270">
    <property type="term" value="F:zinc ion binding"/>
    <property type="evidence" value="ECO:0007669"/>
    <property type="project" value="UniProtKB-KW"/>
</dbReference>
<feature type="compositionally biased region" description="Basic and acidic residues" evidence="7">
    <location>
        <begin position="323"/>
        <end position="356"/>
    </location>
</feature>
<dbReference type="Gene3D" id="3.30.40.10">
    <property type="entry name" value="Zinc/RING finger domain, C3HC4 (zinc finger)"/>
    <property type="match status" value="1"/>
</dbReference>
<evidence type="ECO:0000259" key="8">
    <source>
        <dbReference type="PROSITE" id="PS50016"/>
    </source>
</evidence>
<feature type="region of interest" description="Disordered" evidence="7">
    <location>
        <begin position="1"/>
        <end position="371"/>
    </location>
</feature>
<dbReference type="Proteomes" id="UP000738359">
    <property type="component" value="Unassembled WGS sequence"/>
</dbReference>
<evidence type="ECO:0000256" key="2">
    <source>
        <dbReference type="ARBA" id="ARBA00022723"/>
    </source>
</evidence>
<comment type="subcellular location">
    <subcellularLocation>
        <location evidence="1">Nucleus</location>
    </subcellularLocation>
</comment>
<feature type="compositionally biased region" description="Polar residues" evidence="7">
    <location>
        <begin position="151"/>
        <end position="163"/>
    </location>
</feature>
<keyword evidence="2" id="KW-0479">Metal-binding</keyword>
<dbReference type="InterPro" id="IPR019786">
    <property type="entry name" value="Zinc_finger_PHD-type_CS"/>
</dbReference>
<dbReference type="CDD" id="cd15560">
    <property type="entry name" value="PHD2_3_BPTF"/>
    <property type="match status" value="1"/>
</dbReference>
<feature type="compositionally biased region" description="Basic and acidic residues" evidence="7">
    <location>
        <begin position="298"/>
        <end position="307"/>
    </location>
</feature>
<name>A0A9P6ITC0_MORAP</name>
<dbReference type="PROSITE" id="PS01359">
    <property type="entry name" value="ZF_PHD_1"/>
    <property type="match status" value="1"/>
</dbReference>
<dbReference type="OrthoDB" id="436852at2759"/>
<keyword evidence="5" id="KW-0539">Nucleus</keyword>
<evidence type="ECO:0000256" key="7">
    <source>
        <dbReference type="SAM" id="MobiDB-lite"/>
    </source>
</evidence>
<evidence type="ECO:0000313" key="9">
    <source>
        <dbReference type="EMBL" id="KAF9947109.1"/>
    </source>
</evidence>
<keyword evidence="10" id="KW-1185">Reference proteome</keyword>
<evidence type="ECO:0000256" key="4">
    <source>
        <dbReference type="ARBA" id="ARBA00022833"/>
    </source>
</evidence>
<feature type="region of interest" description="Disordered" evidence="7">
    <location>
        <begin position="949"/>
        <end position="995"/>
    </location>
</feature>
<feature type="compositionally biased region" description="Polar residues" evidence="7">
    <location>
        <begin position="122"/>
        <end position="140"/>
    </location>
</feature>
<dbReference type="GO" id="GO:0048188">
    <property type="term" value="C:Set1C/COMPASS complex"/>
    <property type="evidence" value="ECO:0007669"/>
    <property type="project" value="InterPro"/>
</dbReference>
<feature type="region of interest" description="Disordered" evidence="7">
    <location>
        <begin position="853"/>
        <end position="885"/>
    </location>
</feature>
<dbReference type="SUPFAM" id="SSF57903">
    <property type="entry name" value="FYVE/PHD zinc finger"/>
    <property type="match status" value="1"/>
</dbReference>
<feature type="domain" description="PHD-type" evidence="8">
    <location>
        <begin position="759"/>
        <end position="810"/>
    </location>
</feature>
<dbReference type="PANTHER" id="PTHR46174:SF1">
    <property type="entry name" value="CXXC-TYPE ZINC FINGER PROTEIN 1"/>
    <property type="match status" value="1"/>
</dbReference>
<reference evidence="9" key="1">
    <citation type="journal article" date="2020" name="Fungal Divers.">
        <title>Resolving the Mortierellaceae phylogeny through synthesis of multi-gene phylogenetics and phylogenomics.</title>
        <authorList>
            <person name="Vandepol N."/>
            <person name="Liber J."/>
            <person name="Desiro A."/>
            <person name="Na H."/>
            <person name="Kennedy M."/>
            <person name="Barry K."/>
            <person name="Grigoriev I.V."/>
            <person name="Miller A.N."/>
            <person name="O'Donnell K."/>
            <person name="Stajich J.E."/>
            <person name="Bonito G."/>
        </authorList>
    </citation>
    <scope>NUCLEOTIDE SEQUENCE</scope>
    <source>
        <strain evidence="9">CK1249</strain>
    </source>
</reference>
<evidence type="ECO:0000256" key="3">
    <source>
        <dbReference type="ARBA" id="ARBA00022771"/>
    </source>
</evidence>
<feature type="compositionally biased region" description="Polar residues" evidence="7">
    <location>
        <begin position="521"/>
        <end position="549"/>
    </location>
</feature>
<keyword evidence="4" id="KW-0862">Zinc</keyword>
<keyword evidence="3 6" id="KW-0863">Zinc-finger</keyword>
<dbReference type="AlphaFoldDB" id="A0A9P6ITC0"/>
<accession>A0A9P6ITC0</accession>
<dbReference type="Pfam" id="PF00628">
    <property type="entry name" value="PHD"/>
    <property type="match status" value="1"/>
</dbReference>
<evidence type="ECO:0000313" key="10">
    <source>
        <dbReference type="Proteomes" id="UP000738359"/>
    </source>
</evidence>
<feature type="compositionally biased region" description="Basic and acidic residues" evidence="7">
    <location>
        <begin position="696"/>
        <end position="712"/>
    </location>
</feature>
<dbReference type="InterPro" id="IPR011011">
    <property type="entry name" value="Znf_FYVE_PHD"/>
</dbReference>
<feature type="compositionally biased region" description="Basic residues" evidence="7">
    <location>
        <begin position="49"/>
        <end position="58"/>
    </location>
</feature>
<organism evidence="9 10">
    <name type="scientific">Mortierella alpina</name>
    <name type="common">Oleaginous fungus</name>
    <name type="synonym">Mortierella renispora</name>
    <dbReference type="NCBI Taxonomy" id="64518"/>
    <lineage>
        <taxon>Eukaryota</taxon>
        <taxon>Fungi</taxon>
        <taxon>Fungi incertae sedis</taxon>
        <taxon>Mucoromycota</taxon>
        <taxon>Mortierellomycotina</taxon>
        <taxon>Mortierellomycetes</taxon>
        <taxon>Mortierellales</taxon>
        <taxon>Mortierellaceae</taxon>
        <taxon>Mortierella</taxon>
    </lineage>
</organism>
<gene>
    <name evidence="9" type="ORF">BGZ70_002878</name>
</gene>
<dbReference type="InterPro" id="IPR019787">
    <property type="entry name" value="Znf_PHD-finger"/>
</dbReference>
<feature type="compositionally biased region" description="Basic residues" evidence="7">
    <location>
        <begin position="357"/>
        <end position="367"/>
    </location>
</feature>
<dbReference type="InterPro" id="IPR037869">
    <property type="entry name" value="Spp1/CFP1"/>
</dbReference>
<evidence type="ECO:0000256" key="6">
    <source>
        <dbReference type="PROSITE-ProRule" id="PRU00146"/>
    </source>
</evidence>
<dbReference type="GO" id="GO:0045893">
    <property type="term" value="P:positive regulation of DNA-templated transcription"/>
    <property type="evidence" value="ECO:0007669"/>
    <property type="project" value="TreeGrafter"/>
</dbReference>
<dbReference type="EMBL" id="JAAAHY010001730">
    <property type="protein sequence ID" value="KAF9947109.1"/>
    <property type="molecule type" value="Genomic_DNA"/>
</dbReference>
<feature type="compositionally biased region" description="Polar residues" evidence="7">
    <location>
        <begin position="391"/>
        <end position="401"/>
    </location>
</feature>
<feature type="compositionally biased region" description="Basic and acidic residues" evidence="7">
    <location>
        <begin position="415"/>
        <end position="431"/>
    </location>
</feature>
<evidence type="ECO:0000256" key="1">
    <source>
        <dbReference type="ARBA" id="ARBA00004123"/>
    </source>
</evidence>
<feature type="compositionally biased region" description="Basic and acidic residues" evidence="7">
    <location>
        <begin position="473"/>
        <end position="484"/>
    </location>
</feature>
<proteinExistence type="predicted"/>
<feature type="compositionally biased region" description="Basic and acidic residues" evidence="7">
    <location>
        <begin position="723"/>
        <end position="752"/>
    </location>
</feature>
<dbReference type="PANTHER" id="PTHR46174">
    <property type="entry name" value="CXXC-TYPE ZINC FINGER PROTEIN 1"/>
    <property type="match status" value="1"/>
</dbReference>
<sequence>MPDVHSGGPRLASSQQQQQQPPPDRPHAENDEALVMNFMSELQMQQQTHGRKQPHKATSHSVVPPPQPPSQHYQQHPQHPPHPQHGQHRQSLHVDHAPLHPAVAQPHPRYAHEDHVGYAHTQDVQSHAYRSQVSTLSQSVLELARPKTPPGSVQPSMHISTPSAGDARQRLAMASGLGSGPQSPALEGIPSTKVPQAARKISAPANQTSLPPPRSLSLMNILNAPETEGNGDTTDTEEERDTAVVLPPPNPMADGGVYMDEGRPFPSRPEQDRDGNTPIYKGRLHEGYHDGQPPKPDGAAEEHRVDQEQVEAVATPTPAPPKSIKESTARPSKEKPAKKAVKEKVVKPKPDKPEKGKKTKAPPKKKISASTIAVQGVDEAVVPADVVSAQAPQGNSVQEPQAGNKHPILETAGEGEEKVAKRIRVESRVPEENGLQGSPIDRLDAVQISERAAVSPRSLVMDPTQSAGMDVDESWKPSQDDGVDRSSGSSRTKDELPSPSAPATSRNGRASPVSLPETRVETMQSTTVGTHEATSAHSPRPGTPTQGSLASRYRAPVNDQASEAPTGTKAAGDGPDSSSTLPPPRDAVKGSKDKKGSKKKPAPGTVQAEEGPGQKPQKPVHPLGEIGTDKTDVKGSGKPAGSRKKPSSASATASSLKDRFSRPAENAGSPKAVVEESSDPIGADMKVRSSDAGLELSRDKLPKEKRMDHTETVPDASVKNKVSGHEPSPEQPKVKEMTRALPPKEEKAEEQTRSKEEGALYCICRTPYDPDRFMIACDRCDDWFHGDCVGIAEKEIDLVDQYYCKRCEEKDQQGPRKNKCGREGCQKSAGRKSKYCSKECGLLLATRRIRESQEKVFGSPHQQDSTLKDGDAPLGQQQQQHLQRRRRLTLADLDDRQRLLTLREKMAHVRMVCAVLVEREKQLEICVDRQARQDLGKFVAKGASSQPPLSLLVQEKEGERSAAAADEDEDENALRSSAGSKSKSKSKGPKASKDKDKEMLCGFDYSLVWDDAEDMCRAERAALTSLTATPNGSRASSVAPSSGGAVVVVPSKLDVAEPASSAVPSQGGVLDSLKHLTVSPQLQAIGVQVCTARRQCDRHTGWQRLKAAELDLEKTLQNKLLRSLKVEVKLVKSRMKRRRNDLSAGILNGTIEH</sequence>
<feature type="region of interest" description="Disordered" evidence="7">
    <location>
        <begin position="391"/>
        <end position="752"/>
    </location>
</feature>